<dbReference type="PANTHER" id="PTHR12585:SF69">
    <property type="entry name" value="FI11703P"/>
    <property type="match status" value="1"/>
</dbReference>
<dbReference type="CDD" id="cd21790">
    <property type="entry name" value="Rad21_Rec8_M_ScRec8p-like"/>
    <property type="match status" value="1"/>
</dbReference>
<feature type="coiled-coil region" evidence="3">
    <location>
        <begin position="280"/>
        <end position="307"/>
    </location>
</feature>
<organism evidence="7">
    <name type="scientific">Spathaspora passalidarum (strain NRRL Y-27907 / 11-Y1)</name>
    <dbReference type="NCBI Taxonomy" id="619300"/>
    <lineage>
        <taxon>Eukaryota</taxon>
        <taxon>Fungi</taxon>
        <taxon>Dikarya</taxon>
        <taxon>Ascomycota</taxon>
        <taxon>Saccharomycotina</taxon>
        <taxon>Pichiomycetes</taxon>
        <taxon>Debaryomycetaceae</taxon>
        <taxon>Spathaspora</taxon>
    </lineage>
</organism>
<feature type="region of interest" description="Disordered" evidence="4">
    <location>
        <begin position="191"/>
        <end position="211"/>
    </location>
</feature>
<dbReference type="InParanoid" id="G3AFR2"/>
<dbReference type="EMBL" id="GL996499">
    <property type="protein sequence ID" value="EGW35051.1"/>
    <property type="molecule type" value="Genomic_DNA"/>
</dbReference>
<dbReference type="InterPro" id="IPR006910">
    <property type="entry name" value="Rad21_Rec8_N"/>
</dbReference>
<comment type="subcellular location">
    <subcellularLocation>
        <location evidence="1">Nucleus</location>
    </subcellularLocation>
</comment>
<dbReference type="PANTHER" id="PTHR12585">
    <property type="entry name" value="SCC1 / RAD21 FAMILY MEMBER"/>
    <property type="match status" value="1"/>
</dbReference>
<sequence length="562" mass="64361">MELIQDRSPGLEIAWMLATLGNKAAKNRTRREINSLSIPKLCEELHEAYSQYGNIRYSSNILHGISIIHRHKVNYFYNDVSMVRDRLRQTNAFRILMNTTSCSDTLVPSKRTHHLQDVNFRIDIDLSYPLEDEEDRSGKRRRIKLQNDDSWGFTEANSTSELTQPEQSEQEAIDQFIGRLEADQSIEMDIDFNLDGGNGVEADPERDQQPEADTAVQNLIDDLILQTVGEANQENQQEASISNDPNFHLSTSNNFQTIEETTTTVPYQKMKVDEETMLSRAQMIKAVEEYETRMVSKENQKSDEAKRLDAIIQAINFDFSAYSDYVHRMIFQNEYRNGRQLRRNSFLDNTLLSNKATTLMEEESELARRASRENLEDEPQLNLDLNNFQQVDIEVPRSQEDIFNISFGDALRNSSSSRAPTERTDISAYSDNSTTEKTTFGRQLRKFFKYTKDRAQVLGAKFISSDYGLNNLSEAREISGLKLNKEYSQILFSDLVPNNTSAMELDEEPMIRKHAANSFSNILNLASRNLLAIQITPAGSFDLLQPSSIEIIVQVEDDTTDQ</sequence>
<proteinExistence type="predicted"/>
<evidence type="ECO:0000256" key="3">
    <source>
        <dbReference type="SAM" id="Coils"/>
    </source>
</evidence>
<dbReference type="GO" id="GO:0030892">
    <property type="term" value="C:mitotic cohesin complex"/>
    <property type="evidence" value="ECO:0007669"/>
    <property type="project" value="TreeGrafter"/>
</dbReference>
<accession>G3AFR2</accession>
<dbReference type="Pfam" id="PF04825">
    <property type="entry name" value="Rad21_Rec8_N"/>
    <property type="match status" value="1"/>
</dbReference>
<dbReference type="GO" id="GO:0003682">
    <property type="term" value="F:chromatin binding"/>
    <property type="evidence" value="ECO:0007669"/>
    <property type="project" value="TreeGrafter"/>
</dbReference>
<dbReference type="STRING" id="619300.G3AFR2"/>
<evidence type="ECO:0000256" key="4">
    <source>
        <dbReference type="SAM" id="MobiDB-lite"/>
    </source>
</evidence>
<evidence type="ECO:0000313" key="6">
    <source>
        <dbReference type="EMBL" id="EGW35051.1"/>
    </source>
</evidence>
<protein>
    <recommendedName>
        <fullName evidence="5">Rad21/Rec8-like protein N-terminal domain-containing protein</fullName>
    </recommendedName>
</protein>
<dbReference type="GO" id="GO:0005634">
    <property type="term" value="C:nucleus"/>
    <property type="evidence" value="ECO:0007669"/>
    <property type="project" value="UniProtKB-SubCell"/>
</dbReference>
<keyword evidence="2" id="KW-0539">Nucleus</keyword>
<keyword evidence="7" id="KW-1185">Reference proteome</keyword>
<name>G3AFR2_SPAPN</name>
<dbReference type="OMA" id="ELIHNEQ"/>
<evidence type="ECO:0000256" key="2">
    <source>
        <dbReference type="ARBA" id="ARBA00023242"/>
    </source>
</evidence>
<dbReference type="Proteomes" id="UP000000709">
    <property type="component" value="Unassembled WGS sequence"/>
</dbReference>
<evidence type="ECO:0000256" key="1">
    <source>
        <dbReference type="ARBA" id="ARBA00004123"/>
    </source>
</evidence>
<dbReference type="OrthoDB" id="5427633at2759"/>
<gene>
    <name evidence="6" type="ORF">SPAPADRAFT_48102</name>
</gene>
<dbReference type="AlphaFoldDB" id="G3AFR2"/>
<dbReference type="GO" id="GO:0007064">
    <property type="term" value="P:mitotic sister chromatid cohesion"/>
    <property type="evidence" value="ECO:0007669"/>
    <property type="project" value="TreeGrafter"/>
</dbReference>
<keyword evidence="3" id="KW-0175">Coiled coil</keyword>
<dbReference type="RefSeq" id="XP_007372463.1">
    <property type="nucleotide sequence ID" value="XM_007372401.1"/>
</dbReference>
<evidence type="ECO:0000313" key="7">
    <source>
        <dbReference type="Proteomes" id="UP000000709"/>
    </source>
</evidence>
<dbReference type="HOGENOM" id="CLU_430817_0_0_1"/>
<dbReference type="eggNOG" id="KOG1213">
    <property type="taxonomic scope" value="Eukaryota"/>
</dbReference>
<evidence type="ECO:0000259" key="5">
    <source>
        <dbReference type="Pfam" id="PF04825"/>
    </source>
</evidence>
<feature type="region of interest" description="Disordered" evidence="4">
    <location>
        <begin position="151"/>
        <end position="170"/>
    </location>
</feature>
<dbReference type="KEGG" id="spaa:SPAPADRAFT_48102"/>
<feature type="domain" description="Rad21/Rec8-like protein N-terminal" evidence="5">
    <location>
        <begin position="5"/>
        <end position="94"/>
    </location>
</feature>
<reference evidence="6 7" key="1">
    <citation type="journal article" date="2011" name="Proc. Natl. Acad. Sci. U.S.A.">
        <title>Comparative genomics of xylose-fermenting fungi for enhanced biofuel production.</title>
        <authorList>
            <person name="Wohlbach D.J."/>
            <person name="Kuo A."/>
            <person name="Sato T.K."/>
            <person name="Potts K.M."/>
            <person name="Salamov A.A."/>
            <person name="LaButti K.M."/>
            <person name="Sun H."/>
            <person name="Clum A."/>
            <person name="Pangilinan J.L."/>
            <person name="Lindquist E.A."/>
            <person name="Lucas S."/>
            <person name="Lapidus A."/>
            <person name="Jin M."/>
            <person name="Gunawan C."/>
            <person name="Balan V."/>
            <person name="Dale B.E."/>
            <person name="Jeffries T.W."/>
            <person name="Zinkel R."/>
            <person name="Barry K.W."/>
            <person name="Grigoriev I.V."/>
            <person name="Gasch A.P."/>
        </authorList>
    </citation>
    <scope>NUCLEOTIDE SEQUENCE [LARGE SCALE GENOMIC DNA]</scope>
    <source>
        <strain evidence="7">NRRL Y-27907 / 11-Y1</strain>
    </source>
</reference>
<dbReference type="InterPro" id="IPR039781">
    <property type="entry name" value="Rad21/Rec8-like"/>
</dbReference>
<feature type="compositionally biased region" description="Polar residues" evidence="4">
    <location>
        <begin position="155"/>
        <end position="167"/>
    </location>
</feature>
<dbReference type="FunCoup" id="G3AFR2">
    <property type="interactions" value="103"/>
</dbReference>
<dbReference type="GeneID" id="18871178"/>